<evidence type="ECO:0000256" key="13">
    <source>
        <dbReference type="ARBA" id="ARBA00030429"/>
    </source>
</evidence>
<evidence type="ECO:0000256" key="8">
    <source>
        <dbReference type="ARBA" id="ARBA00022777"/>
    </source>
</evidence>
<dbReference type="CDD" id="cd13114">
    <property type="entry name" value="POLO_box_Plk4_1"/>
    <property type="match status" value="1"/>
</dbReference>
<keyword evidence="5" id="KW-0723">Serine/threonine-protein kinase</keyword>
<dbReference type="CDD" id="cd13115">
    <property type="entry name" value="POLO_box_Plk4_2"/>
    <property type="match status" value="1"/>
</dbReference>
<comment type="subcellular location">
    <subcellularLocation>
        <location evidence="1">Cytoplasm</location>
        <location evidence="1">Cytoskeleton</location>
        <location evidence="1">Microtubule organizing center</location>
        <location evidence="1">Centrosome</location>
        <location evidence="1">Centriole</location>
    </subcellularLocation>
</comment>
<dbReference type="PROSITE" id="PS50011">
    <property type="entry name" value="PROTEIN_KINASE_DOM"/>
    <property type="match status" value="1"/>
</dbReference>
<dbReference type="InterPro" id="IPR000719">
    <property type="entry name" value="Prot_kinase_dom"/>
</dbReference>
<dbReference type="AlphaFoldDB" id="A0A4Y7N6W0"/>
<dbReference type="GO" id="GO:0004674">
    <property type="term" value="F:protein serine/threonine kinase activity"/>
    <property type="evidence" value="ECO:0007669"/>
    <property type="project" value="UniProtKB-KW"/>
</dbReference>
<dbReference type="InterPro" id="IPR011009">
    <property type="entry name" value="Kinase-like_dom_sf"/>
</dbReference>
<dbReference type="PROSITE" id="PS51985">
    <property type="entry name" value="CPB2"/>
    <property type="match status" value="1"/>
</dbReference>
<dbReference type="SUPFAM" id="SSF56112">
    <property type="entry name" value="Protein kinase-like (PK-like)"/>
    <property type="match status" value="1"/>
</dbReference>
<dbReference type="InterPro" id="IPR008266">
    <property type="entry name" value="Tyr_kinase_AS"/>
</dbReference>
<name>A0A4Y7N6W0_9CRUS</name>
<evidence type="ECO:0000256" key="15">
    <source>
        <dbReference type="ARBA" id="ARBA00047802"/>
    </source>
</evidence>
<dbReference type="Gene3D" id="1.10.510.10">
    <property type="entry name" value="Transferase(Phosphotransferase) domain 1"/>
    <property type="match status" value="1"/>
</dbReference>
<organism evidence="22">
    <name type="scientific">Daphnia sinensis</name>
    <dbReference type="NCBI Taxonomy" id="1820382"/>
    <lineage>
        <taxon>Eukaryota</taxon>
        <taxon>Metazoa</taxon>
        <taxon>Ecdysozoa</taxon>
        <taxon>Arthropoda</taxon>
        <taxon>Crustacea</taxon>
        <taxon>Branchiopoda</taxon>
        <taxon>Diplostraca</taxon>
        <taxon>Cladocera</taxon>
        <taxon>Anomopoda</taxon>
        <taxon>Daphniidae</taxon>
        <taxon>Daphnia</taxon>
        <taxon>Daphnia similis group</taxon>
    </lineage>
</organism>
<evidence type="ECO:0000256" key="10">
    <source>
        <dbReference type="ARBA" id="ARBA00022843"/>
    </source>
</evidence>
<dbReference type="InterPro" id="IPR033696">
    <property type="entry name" value="POLO_box_Plk4_C"/>
</dbReference>
<dbReference type="Pfam" id="PF18409">
    <property type="entry name" value="Plk4_PB2"/>
    <property type="match status" value="1"/>
</dbReference>
<keyword evidence="6" id="KW-0808">Transferase</keyword>
<dbReference type="Gene3D" id="3.30.1120.120">
    <property type="match status" value="1"/>
</dbReference>
<dbReference type="InterPro" id="IPR017441">
    <property type="entry name" value="Protein_kinase_ATP_BS"/>
</dbReference>
<evidence type="ECO:0000256" key="17">
    <source>
        <dbReference type="PROSITE-ProRule" id="PRU10141"/>
    </source>
</evidence>
<evidence type="ECO:0000256" key="9">
    <source>
        <dbReference type="ARBA" id="ARBA00022840"/>
    </source>
</evidence>
<dbReference type="InterPro" id="IPR033698">
    <property type="entry name" value="POLO_box_Plk4_2"/>
</dbReference>
<keyword evidence="10" id="KW-0832">Ubl conjugation</keyword>
<evidence type="ECO:0000259" key="21">
    <source>
        <dbReference type="PROSITE" id="PS51985"/>
    </source>
</evidence>
<feature type="domain" description="Cryptic POLO box 1 (CPB1)" evidence="20">
    <location>
        <begin position="440"/>
        <end position="555"/>
    </location>
</feature>
<feature type="domain" description="Protein kinase" evidence="18">
    <location>
        <begin position="11"/>
        <end position="268"/>
    </location>
</feature>
<evidence type="ECO:0000256" key="11">
    <source>
        <dbReference type="ARBA" id="ARBA00023212"/>
    </source>
</evidence>
<dbReference type="Pfam" id="PF18190">
    <property type="entry name" value="Plk4_PB1"/>
    <property type="match status" value="1"/>
</dbReference>
<evidence type="ECO:0000256" key="12">
    <source>
        <dbReference type="ARBA" id="ARBA00030332"/>
    </source>
</evidence>
<evidence type="ECO:0000256" key="14">
    <source>
        <dbReference type="ARBA" id="ARBA00030924"/>
    </source>
</evidence>
<dbReference type="PROSITE" id="PS51984">
    <property type="entry name" value="CPB1"/>
    <property type="match status" value="1"/>
</dbReference>
<dbReference type="Gene3D" id="3.30.1120.130">
    <property type="match status" value="1"/>
</dbReference>
<evidence type="ECO:0000256" key="4">
    <source>
        <dbReference type="ARBA" id="ARBA00022490"/>
    </source>
</evidence>
<dbReference type="FunFam" id="3.30.1120.120:FF:000001">
    <property type="entry name" value="serine/threonine-protein kinase PLK4 isoform X2"/>
    <property type="match status" value="1"/>
</dbReference>
<dbReference type="GO" id="GO:0005634">
    <property type="term" value="C:nucleus"/>
    <property type="evidence" value="ECO:0007669"/>
    <property type="project" value="TreeGrafter"/>
</dbReference>
<evidence type="ECO:0000259" key="19">
    <source>
        <dbReference type="PROSITE" id="PS50078"/>
    </source>
</evidence>
<comment type="catalytic activity">
    <reaction evidence="16">
        <text>L-seryl-[protein] + ATP = O-phospho-L-seryl-[protein] + ADP + H(+)</text>
        <dbReference type="Rhea" id="RHEA:17989"/>
        <dbReference type="Rhea" id="RHEA-COMP:9863"/>
        <dbReference type="Rhea" id="RHEA-COMP:11604"/>
        <dbReference type="ChEBI" id="CHEBI:15378"/>
        <dbReference type="ChEBI" id="CHEBI:29999"/>
        <dbReference type="ChEBI" id="CHEBI:30616"/>
        <dbReference type="ChEBI" id="CHEBI:83421"/>
        <dbReference type="ChEBI" id="CHEBI:456216"/>
        <dbReference type="EC" id="2.7.11.21"/>
    </reaction>
</comment>
<keyword evidence="11" id="KW-0206">Cytoskeleton</keyword>
<keyword evidence="8" id="KW-0418">Kinase</keyword>
<proteinExistence type="evidence at transcript level"/>
<gene>
    <name evidence="22" type="primary">EOG090X03P9</name>
</gene>
<dbReference type="EC" id="2.7.11.21" evidence="2"/>
<dbReference type="PROSITE" id="PS00107">
    <property type="entry name" value="PROTEIN_KINASE_ATP"/>
    <property type="match status" value="1"/>
</dbReference>
<dbReference type="InterPro" id="IPR047108">
    <property type="entry name" value="Plk4-like_POLO_box_2_sf"/>
</dbReference>
<dbReference type="PANTHER" id="PTHR24345:SF91">
    <property type="entry name" value="SERINE_THREONINE-PROTEIN KINASE PLK4"/>
    <property type="match status" value="1"/>
</dbReference>
<dbReference type="InterPro" id="IPR036947">
    <property type="entry name" value="POLO_box_dom_sf"/>
</dbReference>
<dbReference type="GO" id="GO:0005524">
    <property type="term" value="F:ATP binding"/>
    <property type="evidence" value="ECO:0007669"/>
    <property type="project" value="UniProtKB-UniRule"/>
</dbReference>
<reference evidence="22" key="1">
    <citation type="submission" date="2018-08" db="EMBL/GenBank/DDBJ databases">
        <authorList>
            <person name="Cornetti L."/>
        </authorList>
    </citation>
    <scope>NUCLEOTIDE SEQUENCE</scope>
    <source>
        <strain evidence="22">RU-NOV1-01</strain>
    </source>
</reference>
<dbReference type="SUPFAM" id="SSF82615">
    <property type="entry name" value="Polo-box domain"/>
    <property type="match status" value="1"/>
</dbReference>
<evidence type="ECO:0000256" key="5">
    <source>
        <dbReference type="ARBA" id="ARBA00022527"/>
    </source>
</evidence>
<evidence type="ECO:0000256" key="7">
    <source>
        <dbReference type="ARBA" id="ARBA00022741"/>
    </source>
</evidence>
<dbReference type="EMBL" id="LR018927">
    <property type="protein sequence ID" value="SVE88546.1"/>
    <property type="molecule type" value="mRNA"/>
</dbReference>
<feature type="binding site" evidence="17">
    <location>
        <position position="40"/>
    </location>
    <ligand>
        <name>ATP</name>
        <dbReference type="ChEBI" id="CHEBI:30616"/>
    </ligand>
</feature>
<dbReference type="PROSITE" id="PS00109">
    <property type="entry name" value="PROTEIN_KINASE_TYR"/>
    <property type="match status" value="1"/>
</dbReference>
<keyword evidence="7 17" id="KW-0547">Nucleotide-binding</keyword>
<accession>A0A4Y7N6W0</accession>
<feature type="domain" description="POLO box" evidence="19">
    <location>
        <begin position="717"/>
        <end position="801"/>
    </location>
</feature>
<dbReference type="Gene3D" id="3.30.1120.30">
    <property type="entry name" value="POLO box domain"/>
    <property type="match status" value="1"/>
</dbReference>
<evidence type="ECO:0000256" key="6">
    <source>
        <dbReference type="ARBA" id="ARBA00022679"/>
    </source>
</evidence>
<dbReference type="GO" id="GO:0005814">
    <property type="term" value="C:centriole"/>
    <property type="evidence" value="ECO:0007669"/>
    <property type="project" value="UniProtKB-SubCell"/>
</dbReference>
<evidence type="ECO:0000256" key="16">
    <source>
        <dbReference type="ARBA" id="ARBA00048347"/>
    </source>
</evidence>
<evidence type="ECO:0000256" key="3">
    <source>
        <dbReference type="ARBA" id="ARBA00020245"/>
    </source>
</evidence>
<keyword evidence="4" id="KW-0963">Cytoplasm</keyword>
<dbReference type="InterPro" id="IPR046437">
    <property type="entry name" value="Ser_Thr-PK_POLO_box_1_sf"/>
</dbReference>
<dbReference type="FunFam" id="3.30.200.20:FF:000042">
    <property type="entry name" value="Aurora kinase A"/>
    <property type="match status" value="1"/>
</dbReference>
<evidence type="ECO:0000259" key="18">
    <source>
        <dbReference type="PROSITE" id="PS50011"/>
    </source>
</evidence>
<dbReference type="Pfam" id="PF00069">
    <property type="entry name" value="Pkinase"/>
    <property type="match status" value="1"/>
</dbReference>
<evidence type="ECO:0000256" key="1">
    <source>
        <dbReference type="ARBA" id="ARBA00004114"/>
    </source>
</evidence>
<dbReference type="PROSITE" id="PS50078">
    <property type="entry name" value="POLO_BOX"/>
    <property type="match status" value="1"/>
</dbReference>
<evidence type="ECO:0000256" key="2">
    <source>
        <dbReference type="ARBA" id="ARBA00012424"/>
    </source>
</evidence>
<dbReference type="InterPro" id="IPR000959">
    <property type="entry name" value="POLO_box_dom"/>
</dbReference>
<comment type="catalytic activity">
    <reaction evidence="15">
        <text>L-threonyl-[protein] + ATP = O-phospho-L-threonyl-[protein] + ADP + H(+)</text>
        <dbReference type="Rhea" id="RHEA:46608"/>
        <dbReference type="Rhea" id="RHEA-COMP:11060"/>
        <dbReference type="Rhea" id="RHEA-COMP:11605"/>
        <dbReference type="ChEBI" id="CHEBI:15378"/>
        <dbReference type="ChEBI" id="CHEBI:30013"/>
        <dbReference type="ChEBI" id="CHEBI:30616"/>
        <dbReference type="ChEBI" id="CHEBI:61977"/>
        <dbReference type="ChEBI" id="CHEBI:456216"/>
        <dbReference type="EC" id="2.7.11.21"/>
    </reaction>
</comment>
<sequence length="848" mass="94582">MTDFGNSIEDYEFYEQVGKGGFASVHRAICKTNGVPVAIKMVFFMINKKLMQAAGMVNRVRQEVAIHSRLSHPSILQLHAFFEDSDFVYLVLDLCENGEFQRYLKSLGHPLSEDEAREVMNQLLEGMLYLHSHNILHRDLSLANLLLTKEMKIKIADFGLATQLSRPDEKHMTMCGTPNYISPEVATRSSHGFEADVWGLGCLLYTLLVGRPPFDTDAVKSTLTRVVMADYKLPVTMSAEAKDLIQRLLKKNPKERPSLMEVMEHPFMKKRNRNDADSGLFTMSTVPSLMAPSIKLQTPMLPKLRRCNSNREMNTGPVLALPKSTSTSNKNSFFVCSTHSLPDGRMHSEIRNRHVQSWGEPCIETALPTAISRERQCDDPCGRHSCHHNPCQQHSFSNRSTHCSHHSPCQSVCSHAGSCQCHAAKPPKPNPVNPSNRSRCLNELTPPLSTARLKATRQRTKNAVCSILEQGEICLEFIRTRSGAERIVDVCRISGDGMRIVLYQPNNGKGIPVADVPPPLPSKGSDAIYCYENLPSEHWKKYLYASRFVSLVKAKTPKVILYSDRAKCLLMENGPNADFESLFYSGWKMTRTTNGLQLTEPNGQTTTLTLKNGEPHLDRESIRDLWYHLKECLAHCERVEEVVNQLASLPISNGSLPFFPITIGRKPMAPSSNKQSCSNKENQVTEPVLSGLKSFDGSVRSAVNNSGKNSSLRRLDHPKLVNITRTVEVSGIGRAIQKSSGDVEVHFNDGSRIAIAPNSSTVVFSHSEHSSAEIFNTKEALPDEVRHKLSLVPKAVEQLHSIMPSLLLVKKYLACDLAIVIPIDIILSLDLARDTYNSKAASLEERQP</sequence>
<dbReference type="InterPro" id="IPR033699">
    <property type="entry name" value="POLO_box_Plk4_1"/>
</dbReference>
<dbReference type="PANTHER" id="PTHR24345">
    <property type="entry name" value="SERINE/THREONINE-PROTEIN KINASE PLK"/>
    <property type="match status" value="1"/>
</dbReference>
<keyword evidence="9 17" id="KW-0067">ATP-binding</keyword>
<dbReference type="CDD" id="cd13116">
    <property type="entry name" value="POLO_box_Plk4_3"/>
    <property type="match status" value="1"/>
</dbReference>
<protein>
    <recommendedName>
        <fullName evidence="3">Serine/threonine-protein kinase PLK4</fullName>
        <ecNumber evidence="2">2.7.11.21</ecNumber>
    </recommendedName>
    <alternativeName>
        <fullName evidence="12">Polo-like kinase 4</fullName>
    </alternativeName>
    <alternativeName>
        <fullName evidence="13 14">Serine/threonine-protein kinase SAK</fullName>
    </alternativeName>
</protein>
<evidence type="ECO:0000259" key="20">
    <source>
        <dbReference type="PROSITE" id="PS51984"/>
    </source>
</evidence>
<feature type="domain" description="Cryptic POLO box 2 (CPB2)" evidence="21">
    <location>
        <begin position="556"/>
        <end position="673"/>
    </location>
</feature>
<evidence type="ECO:0000313" key="22">
    <source>
        <dbReference type="EMBL" id="SVE88546.1"/>
    </source>
</evidence>
<dbReference type="FunFam" id="1.10.510.10:FF:000576">
    <property type="entry name" value="Serine/threonine-protein kinase PLK4"/>
    <property type="match status" value="1"/>
</dbReference>